<comment type="caution">
    <text evidence="2">The sequence shown here is derived from an EMBL/GenBank/DDBJ whole genome shotgun (WGS) entry which is preliminary data.</text>
</comment>
<dbReference type="EMBL" id="JACGWJ010000009">
    <property type="protein sequence ID" value="KAL0398256.1"/>
    <property type="molecule type" value="Genomic_DNA"/>
</dbReference>
<dbReference type="AlphaFoldDB" id="A0AAW2SZW5"/>
<organism evidence="2">
    <name type="scientific">Sesamum radiatum</name>
    <name type="common">Black benniseed</name>
    <dbReference type="NCBI Taxonomy" id="300843"/>
    <lineage>
        <taxon>Eukaryota</taxon>
        <taxon>Viridiplantae</taxon>
        <taxon>Streptophyta</taxon>
        <taxon>Embryophyta</taxon>
        <taxon>Tracheophyta</taxon>
        <taxon>Spermatophyta</taxon>
        <taxon>Magnoliopsida</taxon>
        <taxon>eudicotyledons</taxon>
        <taxon>Gunneridae</taxon>
        <taxon>Pentapetalae</taxon>
        <taxon>asterids</taxon>
        <taxon>lamiids</taxon>
        <taxon>Lamiales</taxon>
        <taxon>Pedaliaceae</taxon>
        <taxon>Sesamum</taxon>
    </lineage>
</organism>
<name>A0AAW2SZW5_SESRA</name>
<accession>A0AAW2SZW5</accession>
<evidence type="ECO:0000313" key="2">
    <source>
        <dbReference type="EMBL" id="KAL0398256.1"/>
    </source>
</evidence>
<sequence>MGEVLWHLEYVLQLHEAWLRSNAGDSSVSIVEDLGPIHEGESEEVLDAANSDTSTQIKTDGESVSRTDRDPMDPMAVGVDEFSQMVNQQGR</sequence>
<feature type="compositionally biased region" description="Basic and acidic residues" evidence="1">
    <location>
        <begin position="59"/>
        <end position="72"/>
    </location>
</feature>
<gene>
    <name evidence="2" type="ORF">Sradi_2168900</name>
</gene>
<reference evidence="2" key="1">
    <citation type="submission" date="2020-06" db="EMBL/GenBank/DDBJ databases">
        <authorList>
            <person name="Li T."/>
            <person name="Hu X."/>
            <person name="Zhang T."/>
            <person name="Song X."/>
            <person name="Zhang H."/>
            <person name="Dai N."/>
            <person name="Sheng W."/>
            <person name="Hou X."/>
            <person name="Wei L."/>
        </authorList>
    </citation>
    <scope>NUCLEOTIDE SEQUENCE</scope>
    <source>
        <strain evidence="2">G02</strain>
        <tissue evidence="2">Leaf</tissue>
    </source>
</reference>
<feature type="region of interest" description="Disordered" evidence="1">
    <location>
        <begin position="46"/>
        <end position="75"/>
    </location>
</feature>
<proteinExistence type="predicted"/>
<protein>
    <submittedName>
        <fullName evidence="2">Uncharacterized protein</fullName>
    </submittedName>
</protein>
<evidence type="ECO:0000256" key="1">
    <source>
        <dbReference type="SAM" id="MobiDB-lite"/>
    </source>
</evidence>
<reference evidence="2" key="2">
    <citation type="journal article" date="2024" name="Plant">
        <title>Genomic evolution and insights into agronomic trait innovations of Sesamum species.</title>
        <authorList>
            <person name="Miao H."/>
            <person name="Wang L."/>
            <person name="Qu L."/>
            <person name="Liu H."/>
            <person name="Sun Y."/>
            <person name="Le M."/>
            <person name="Wang Q."/>
            <person name="Wei S."/>
            <person name="Zheng Y."/>
            <person name="Lin W."/>
            <person name="Duan Y."/>
            <person name="Cao H."/>
            <person name="Xiong S."/>
            <person name="Wang X."/>
            <person name="Wei L."/>
            <person name="Li C."/>
            <person name="Ma Q."/>
            <person name="Ju M."/>
            <person name="Zhao R."/>
            <person name="Li G."/>
            <person name="Mu C."/>
            <person name="Tian Q."/>
            <person name="Mei H."/>
            <person name="Zhang T."/>
            <person name="Gao T."/>
            <person name="Zhang H."/>
        </authorList>
    </citation>
    <scope>NUCLEOTIDE SEQUENCE</scope>
    <source>
        <strain evidence="2">G02</strain>
    </source>
</reference>